<reference evidence="6" key="1">
    <citation type="submission" date="2016-06" db="EMBL/GenBank/DDBJ databases">
        <authorList>
            <person name="Varghese N."/>
            <person name="Submissions Spin"/>
        </authorList>
    </citation>
    <scope>NUCLEOTIDE SEQUENCE [LARGE SCALE GENOMIC DNA]</scope>
    <source>
        <strain evidence="6">DSM 43168</strain>
    </source>
</reference>
<keyword evidence="6" id="KW-1185">Reference proteome</keyword>
<dbReference type="InterPro" id="IPR036388">
    <property type="entry name" value="WH-like_DNA-bd_sf"/>
</dbReference>
<dbReference type="GO" id="GO:0003700">
    <property type="term" value="F:DNA-binding transcription factor activity"/>
    <property type="evidence" value="ECO:0007669"/>
    <property type="project" value="InterPro"/>
</dbReference>
<dbReference type="InterPro" id="IPR000847">
    <property type="entry name" value="LysR_HTH_N"/>
</dbReference>
<name>A0A1C4V6S1_9ACTN</name>
<evidence type="ECO:0000256" key="1">
    <source>
        <dbReference type="ARBA" id="ARBA00009437"/>
    </source>
</evidence>
<protein>
    <submittedName>
        <fullName evidence="5">DNA-binding transcriptional regulator, LysR family</fullName>
    </submittedName>
</protein>
<evidence type="ECO:0000256" key="2">
    <source>
        <dbReference type="ARBA" id="ARBA00023015"/>
    </source>
</evidence>
<dbReference type="Proteomes" id="UP000183585">
    <property type="component" value="Unassembled WGS sequence"/>
</dbReference>
<dbReference type="Gene3D" id="1.10.10.10">
    <property type="entry name" value="Winged helix-like DNA-binding domain superfamily/Winged helix DNA-binding domain"/>
    <property type="match status" value="1"/>
</dbReference>
<dbReference type="Pfam" id="PF00126">
    <property type="entry name" value="HTH_1"/>
    <property type="match status" value="1"/>
</dbReference>
<dbReference type="GO" id="GO:0000976">
    <property type="term" value="F:transcription cis-regulatory region binding"/>
    <property type="evidence" value="ECO:0007669"/>
    <property type="project" value="TreeGrafter"/>
</dbReference>
<organism evidence="5 6">
    <name type="scientific">Micromonospora carbonacea</name>
    <dbReference type="NCBI Taxonomy" id="47853"/>
    <lineage>
        <taxon>Bacteria</taxon>
        <taxon>Bacillati</taxon>
        <taxon>Actinomycetota</taxon>
        <taxon>Actinomycetes</taxon>
        <taxon>Micromonosporales</taxon>
        <taxon>Micromonosporaceae</taxon>
        <taxon>Micromonospora</taxon>
    </lineage>
</organism>
<evidence type="ECO:0000313" key="5">
    <source>
        <dbReference type="EMBL" id="SCE79733.1"/>
    </source>
</evidence>
<dbReference type="InterPro" id="IPR036390">
    <property type="entry name" value="WH_DNA-bd_sf"/>
</dbReference>
<sequence length="340" mass="37591">MSVPGSDGFMAVGPGLLDTTFDQLRTLMLVAETGSALGAARALGREQSSVQKQLDTLNRNFQQMCGELLVIKQGRGQPFLFTPSGQQFIDLARETLETWQASVNDARRRLGQTIAVGTTEFTLGLLGRVWQRVSDEFTSREIELKVLHVRTKDAFTRLDTNEVDLMCGGLASAAGHAEVPDQYDFLEWHREGLTLLTNLPRRELPVKAVGVDRLPSVPLVIPSGGVIVEFLKRWYGADYRNHLTIVASIDDIYYGLALLRSGMAHGCMIVSEAIGQDAIEGRLPGGPDFRLVAFAEDFNPMLELVTGVFARKSERQQYAPTHPLNMLWHAFAEETRSANS</sequence>
<keyword evidence="2" id="KW-0805">Transcription regulation</keyword>
<proteinExistence type="inferred from homology"/>
<dbReference type="PANTHER" id="PTHR30126:SF39">
    <property type="entry name" value="HTH-TYPE TRANSCRIPTIONAL REGULATOR CYSL"/>
    <property type="match status" value="1"/>
</dbReference>
<dbReference type="PANTHER" id="PTHR30126">
    <property type="entry name" value="HTH-TYPE TRANSCRIPTIONAL REGULATOR"/>
    <property type="match status" value="1"/>
</dbReference>
<accession>A0A1C4V6S1</accession>
<keyword evidence="3" id="KW-0804">Transcription</keyword>
<evidence type="ECO:0000313" key="6">
    <source>
        <dbReference type="Proteomes" id="UP000183585"/>
    </source>
</evidence>
<dbReference type="RefSeq" id="WP_218107291.1">
    <property type="nucleotide sequence ID" value="NZ_FMCT01000002.1"/>
</dbReference>
<dbReference type="AlphaFoldDB" id="A0A1C4V6S1"/>
<evidence type="ECO:0000259" key="4">
    <source>
        <dbReference type="Pfam" id="PF00126"/>
    </source>
</evidence>
<dbReference type="EMBL" id="FMCT01000002">
    <property type="protein sequence ID" value="SCE79733.1"/>
    <property type="molecule type" value="Genomic_DNA"/>
</dbReference>
<evidence type="ECO:0000256" key="3">
    <source>
        <dbReference type="ARBA" id="ARBA00023163"/>
    </source>
</evidence>
<dbReference type="SUPFAM" id="SSF46785">
    <property type="entry name" value="Winged helix' DNA-binding domain"/>
    <property type="match status" value="1"/>
</dbReference>
<gene>
    <name evidence="5" type="ORF">GA0070563_10280</name>
</gene>
<feature type="domain" description="HTH lysR-type" evidence="4">
    <location>
        <begin position="21"/>
        <end position="86"/>
    </location>
</feature>
<keyword evidence="5" id="KW-0238">DNA-binding</keyword>
<comment type="similarity">
    <text evidence="1">Belongs to the LysR transcriptional regulatory family.</text>
</comment>